<feature type="signal peptide" evidence="1">
    <location>
        <begin position="1"/>
        <end position="26"/>
    </location>
</feature>
<evidence type="ECO:0000313" key="2">
    <source>
        <dbReference type="EMBL" id="QPD02458.1"/>
    </source>
</evidence>
<evidence type="ECO:0000313" key="3">
    <source>
        <dbReference type="Proteomes" id="UP000593737"/>
    </source>
</evidence>
<dbReference type="PROSITE" id="PS51257">
    <property type="entry name" value="PROKAR_LIPOPROTEIN"/>
    <property type="match status" value="1"/>
</dbReference>
<proteinExistence type="predicted"/>
<organism evidence="2 3">
    <name type="scientific">Candidatus Nitrospira kreftii</name>
    <dbReference type="NCBI Taxonomy" id="2652173"/>
    <lineage>
        <taxon>Bacteria</taxon>
        <taxon>Pseudomonadati</taxon>
        <taxon>Nitrospirota</taxon>
        <taxon>Nitrospiria</taxon>
        <taxon>Nitrospirales</taxon>
        <taxon>Nitrospiraceae</taxon>
        <taxon>Nitrospira</taxon>
    </lineage>
</organism>
<dbReference type="EMBL" id="CP047423">
    <property type="protein sequence ID" value="QPD02458.1"/>
    <property type="molecule type" value="Genomic_DNA"/>
</dbReference>
<sequence>MITMRGQTLTSAVLIMCLLVSSCTSPKVVQISDNITSDIHAGERVRIVTKDGRNVEFKVVSVTSEDVTGDIKKSSASVMLLNWRSRKYVY</sequence>
<protein>
    <submittedName>
        <fullName evidence="2">Uncharacterized protein</fullName>
    </submittedName>
</protein>
<name>A0A7S8FAU6_9BACT</name>
<dbReference type="Proteomes" id="UP000593737">
    <property type="component" value="Chromosome"/>
</dbReference>
<dbReference type="KEGG" id="nkf:Nkreftii_000232"/>
<gene>
    <name evidence="2" type="ORF">Nkreftii_000232</name>
</gene>
<feature type="chain" id="PRO_5033056701" evidence="1">
    <location>
        <begin position="27"/>
        <end position="90"/>
    </location>
</feature>
<keyword evidence="1" id="KW-0732">Signal</keyword>
<accession>A0A7S8FAU6</accession>
<reference evidence="2 3" key="1">
    <citation type="journal article" date="2020" name="ISME J.">
        <title>Enrichment and physiological characterization of a novel comammox Nitrospira indicates ammonium inhibition of complete nitrification.</title>
        <authorList>
            <person name="Sakoula D."/>
            <person name="Koch H."/>
            <person name="Frank J."/>
            <person name="Jetten M.S.M."/>
            <person name="van Kessel M.A.H.J."/>
            <person name="Lucker S."/>
        </authorList>
    </citation>
    <scope>NUCLEOTIDE SEQUENCE [LARGE SCALE GENOMIC DNA]</scope>
    <source>
        <strain evidence="2">Comreactor17</strain>
    </source>
</reference>
<evidence type="ECO:0000256" key="1">
    <source>
        <dbReference type="SAM" id="SignalP"/>
    </source>
</evidence>
<dbReference type="AlphaFoldDB" id="A0A7S8FAU6"/>